<keyword evidence="4" id="KW-0143">Chaperone</keyword>
<dbReference type="InterPro" id="IPR027417">
    <property type="entry name" value="P-loop_NTPase"/>
</dbReference>
<organism evidence="9 10">
    <name type="scientific">Candidatus Liptonbacteria bacterium CG11_big_fil_rev_8_21_14_0_20_35_14</name>
    <dbReference type="NCBI Taxonomy" id="1974634"/>
    <lineage>
        <taxon>Bacteria</taxon>
        <taxon>Candidatus Liptoniibacteriota</taxon>
    </lineage>
</organism>
<accession>A0A2H0N7Z9</accession>
<dbReference type="InterPro" id="IPR003959">
    <property type="entry name" value="ATPase_AAA_core"/>
</dbReference>
<evidence type="ECO:0000256" key="2">
    <source>
        <dbReference type="ARBA" id="ARBA00022741"/>
    </source>
</evidence>
<dbReference type="AlphaFoldDB" id="A0A2H0N7Z9"/>
<keyword evidence="1" id="KW-0677">Repeat</keyword>
<keyword evidence="6" id="KW-0472">Membrane</keyword>
<dbReference type="Gene3D" id="3.40.50.300">
    <property type="entry name" value="P-loop containing nucleotide triphosphate hydrolases"/>
    <property type="match status" value="2"/>
</dbReference>
<dbReference type="Proteomes" id="UP000229893">
    <property type="component" value="Unassembled WGS sequence"/>
</dbReference>
<dbReference type="InterPro" id="IPR001270">
    <property type="entry name" value="ClpA/B"/>
</dbReference>
<dbReference type="PRINTS" id="PR00300">
    <property type="entry name" value="CLPPROTEASEA"/>
</dbReference>
<comment type="caution">
    <text evidence="9">The sequence shown here is derived from an EMBL/GenBank/DDBJ whole genome shotgun (WGS) entry which is preliminary data.</text>
</comment>
<evidence type="ECO:0000256" key="3">
    <source>
        <dbReference type="ARBA" id="ARBA00022840"/>
    </source>
</evidence>
<feature type="transmembrane region" description="Helical" evidence="6">
    <location>
        <begin position="15"/>
        <end position="36"/>
    </location>
</feature>
<dbReference type="InterPro" id="IPR041546">
    <property type="entry name" value="ClpA/ClpB_AAA_lid"/>
</dbReference>
<dbReference type="CDD" id="cd00009">
    <property type="entry name" value="AAA"/>
    <property type="match status" value="1"/>
</dbReference>
<dbReference type="SUPFAM" id="SSF52540">
    <property type="entry name" value="P-loop containing nucleoside triphosphate hydrolases"/>
    <property type="match status" value="2"/>
</dbReference>
<evidence type="ECO:0000256" key="1">
    <source>
        <dbReference type="ARBA" id="ARBA00022737"/>
    </source>
</evidence>
<protein>
    <recommendedName>
        <fullName evidence="11">Clp R domain-containing protein</fullName>
    </recommendedName>
</protein>
<evidence type="ECO:0000259" key="7">
    <source>
        <dbReference type="SMART" id="SM00382"/>
    </source>
</evidence>
<reference evidence="9 10" key="1">
    <citation type="submission" date="2017-09" db="EMBL/GenBank/DDBJ databases">
        <title>Depth-based differentiation of microbial function through sediment-hosted aquifers and enrichment of novel symbionts in the deep terrestrial subsurface.</title>
        <authorList>
            <person name="Probst A.J."/>
            <person name="Ladd B."/>
            <person name="Jarett J.K."/>
            <person name="Geller-Mcgrath D.E."/>
            <person name="Sieber C.M."/>
            <person name="Emerson J.B."/>
            <person name="Anantharaman K."/>
            <person name="Thomas B.C."/>
            <person name="Malmstrom R."/>
            <person name="Stieglmeier M."/>
            <person name="Klingl A."/>
            <person name="Woyke T."/>
            <person name="Ryan C.M."/>
            <person name="Banfield J.F."/>
        </authorList>
    </citation>
    <scope>NUCLEOTIDE SEQUENCE [LARGE SCALE GENOMIC DNA]</scope>
    <source>
        <strain evidence="9">CG11_big_fil_rev_8_21_14_0_20_35_14</strain>
    </source>
</reference>
<name>A0A2H0N7Z9_9BACT</name>
<dbReference type="GO" id="GO:0016887">
    <property type="term" value="F:ATP hydrolysis activity"/>
    <property type="evidence" value="ECO:0007669"/>
    <property type="project" value="InterPro"/>
</dbReference>
<dbReference type="SMART" id="SM00382">
    <property type="entry name" value="AAA"/>
    <property type="match status" value="2"/>
</dbReference>
<dbReference type="Pfam" id="PF00004">
    <property type="entry name" value="AAA"/>
    <property type="match status" value="1"/>
</dbReference>
<dbReference type="Pfam" id="PF10431">
    <property type="entry name" value="ClpB_D2-small"/>
    <property type="match status" value="1"/>
</dbReference>
<dbReference type="PANTHER" id="PTHR11638">
    <property type="entry name" value="ATP-DEPENDENT CLP PROTEASE"/>
    <property type="match status" value="1"/>
</dbReference>
<evidence type="ECO:0008006" key="11">
    <source>
        <dbReference type="Google" id="ProtNLM"/>
    </source>
</evidence>
<feature type="domain" description="Clp ATPase C-terminal" evidence="8">
    <location>
        <begin position="727"/>
        <end position="817"/>
    </location>
</feature>
<keyword evidence="6" id="KW-0812">Transmembrane</keyword>
<sequence>MINEIKLNMTVLERFIFRTVSYITYITLTFTGLTFIISDIEYLKWLGVLICLFLIDRIINQKKGFQKISFKSKNIFLNLSPSALSLIERSLDKSILNKKPLKLVLLENIFNLKSIKTALQRLEINYKEIAQHIEQTLKNSKTESIKESREIIKDIVKKAQQTSKNTYLTEEDIAVAVLDCEDENIIKLAKLFSITSDTLKKSLIWHNQKSKLYLLQKMPFSISGFVYNTESKSKTRIINRAWTSRPTPTLDKFGLDLTSQARYEKIGFLIGHKKEYDELEDILSKKQEGNVLLIGDPKVGKKTLVSHLAWRIVRDEVKNTLFDMRLISLDITRLISGTDDSEASKTIQLIIQEILSAKNVILYIDKIDLLFKTNHKNASSLADALNGVFKNEHFKIISSITKREYTKSKNDHSSFITNFEPVLVNEINLDEAENVLVIKSIILENQYRHKILITIPAIKKAVYIAYKYLHEIPLPESAIRILEEATEETISNDENKVTQNTVISIAERKINVPLRTTNDEEAEKLLNLENIIHQKFIDQNEAVSAVASMLRQHRSGLSRPKAPIASFLFVGPTGVGKTELAKILAEYQFGSQNNILRFDMTEFQDESSIIRLIGGNERVGQLTESVKQKPYSLILLDEFEKAHPDIINIFLQVFDDGHLTDTYGSKTIFENTIIIATSNAHSNFIIQELDKGSSMVSISNDLKNKLTEIFKPELLNRFSKIIVFKNLSKDDTEKIAQLKLNELAKTLDETKNITIKFTDHTVKTISEIGYSKTFGARPLREAINENLKNPIAEKILKNEINKEDTLEIDAEDGKFFFRTV</sequence>
<evidence type="ECO:0000313" key="9">
    <source>
        <dbReference type="EMBL" id="PIR05018.1"/>
    </source>
</evidence>
<feature type="transmembrane region" description="Helical" evidence="6">
    <location>
        <begin position="42"/>
        <end position="59"/>
    </location>
</feature>
<keyword evidence="6" id="KW-1133">Transmembrane helix</keyword>
<evidence type="ECO:0000256" key="6">
    <source>
        <dbReference type="SAM" id="Phobius"/>
    </source>
</evidence>
<evidence type="ECO:0000259" key="8">
    <source>
        <dbReference type="SMART" id="SM01086"/>
    </source>
</evidence>
<dbReference type="InterPro" id="IPR050130">
    <property type="entry name" value="ClpA_ClpB"/>
</dbReference>
<dbReference type="InterPro" id="IPR003593">
    <property type="entry name" value="AAA+_ATPase"/>
</dbReference>
<dbReference type="Pfam" id="PF07724">
    <property type="entry name" value="AAA_2"/>
    <property type="match status" value="1"/>
</dbReference>
<gene>
    <name evidence="9" type="ORF">COV57_01290</name>
</gene>
<dbReference type="SMART" id="SM01086">
    <property type="entry name" value="ClpB_D2-small"/>
    <property type="match status" value="1"/>
</dbReference>
<dbReference type="Gene3D" id="1.10.8.60">
    <property type="match status" value="2"/>
</dbReference>
<dbReference type="Pfam" id="PF17871">
    <property type="entry name" value="AAA_lid_9"/>
    <property type="match status" value="1"/>
</dbReference>
<dbReference type="GO" id="GO:0005737">
    <property type="term" value="C:cytoplasm"/>
    <property type="evidence" value="ECO:0007669"/>
    <property type="project" value="TreeGrafter"/>
</dbReference>
<keyword evidence="2" id="KW-0547">Nucleotide-binding</keyword>
<dbReference type="EMBL" id="PCWO01000019">
    <property type="protein sequence ID" value="PIR05018.1"/>
    <property type="molecule type" value="Genomic_DNA"/>
</dbReference>
<keyword evidence="5" id="KW-0175">Coiled coil</keyword>
<evidence type="ECO:0000256" key="5">
    <source>
        <dbReference type="SAM" id="Coils"/>
    </source>
</evidence>
<feature type="domain" description="AAA+ ATPase" evidence="7">
    <location>
        <begin position="563"/>
        <end position="728"/>
    </location>
</feature>
<dbReference type="InterPro" id="IPR019489">
    <property type="entry name" value="Clp_ATPase_C"/>
</dbReference>
<proteinExistence type="predicted"/>
<feature type="coiled-coil region" evidence="5">
    <location>
        <begin position="112"/>
        <end position="139"/>
    </location>
</feature>
<dbReference type="GO" id="GO:0005524">
    <property type="term" value="F:ATP binding"/>
    <property type="evidence" value="ECO:0007669"/>
    <property type="project" value="UniProtKB-KW"/>
</dbReference>
<feature type="domain" description="AAA+ ATPase" evidence="7">
    <location>
        <begin position="287"/>
        <end position="448"/>
    </location>
</feature>
<evidence type="ECO:0000313" key="10">
    <source>
        <dbReference type="Proteomes" id="UP000229893"/>
    </source>
</evidence>
<dbReference type="PANTHER" id="PTHR11638:SF18">
    <property type="entry name" value="HEAT SHOCK PROTEIN 104"/>
    <property type="match status" value="1"/>
</dbReference>
<dbReference type="GO" id="GO:0034605">
    <property type="term" value="P:cellular response to heat"/>
    <property type="evidence" value="ECO:0007669"/>
    <property type="project" value="TreeGrafter"/>
</dbReference>
<dbReference type="CDD" id="cd19499">
    <property type="entry name" value="RecA-like_ClpB_Hsp104-like"/>
    <property type="match status" value="1"/>
</dbReference>
<evidence type="ECO:0000256" key="4">
    <source>
        <dbReference type="ARBA" id="ARBA00023186"/>
    </source>
</evidence>
<keyword evidence="3" id="KW-0067">ATP-binding</keyword>